<protein>
    <submittedName>
        <fullName evidence="3">Super-infection exclusion protein B</fullName>
    </submittedName>
</protein>
<feature type="transmembrane region" description="Helical" evidence="2">
    <location>
        <begin position="12"/>
        <end position="36"/>
    </location>
</feature>
<dbReference type="Proteomes" id="UP001629953">
    <property type="component" value="Unassembled WGS sequence"/>
</dbReference>
<keyword evidence="2" id="KW-0812">Transmembrane</keyword>
<keyword evidence="2" id="KW-1133">Transmembrane helix</keyword>
<proteinExistence type="predicted"/>
<reference evidence="3 4" key="1">
    <citation type="journal article" date="2013" name="Int. J. Syst. Evol. Microbiol.">
        <title>Celerinatantimonas yamalensis sp. nov., a cold-adapted diazotrophic bacterium from a cold permafrost brine.</title>
        <authorList>
            <person name="Shcherbakova V."/>
            <person name="Chuvilskaya N."/>
            <person name="Rivkina E."/>
            <person name="Demidov N."/>
            <person name="Uchaeva V."/>
            <person name="Suetin S."/>
            <person name="Suzina N."/>
            <person name="Gilichinsky D."/>
        </authorList>
    </citation>
    <scope>NUCLEOTIDE SEQUENCE [LARGE SCALE GENOMIC DNA]</scope>
    <source>
        <strain evidence="3 4">C7</strain>
    </source>
</reference>
<feature type="transmembrane region" description="Helical" evidence="2">
    <location>
        <begin position="42"/>
        <end position="65"/>
    </location>
</feature>
<keyword evidence="2" id="KW-0472">Membrane</keyword>
<evidence type="ECO:0000313" key="3">
    <source>
        <dbReference type="EMBL" id="MFM2484752.1"/>
    </source>
</evidence>
<sequence length="221" mass="25200">MRWLIQKIADLNIVATTLAWVGFAAGLFLLVPTAYLPVKIDAHMLLFAWGGVFIAVSYFLGRLFVRAWKVIEARWQKRLAQQNIESLIRCLDHTERAILREFVIRRTSVLHLPVKEPAVANLLHNGVLEMNEPQQLLDQLDRVDCMISLAARPLLSYRTLSLPVGNLTGEQLDKLKKLRPIFLQPDYEANRTYSGKVFRIKTSNQSDSDAPMHMDHPPMAS</sequence>
<keyword evidence="4" id="KW-1185">Reference proteome</keyword>
<evidence type="ECO:0000256" key="2">
    <source>
        <dbReference type="SAM" id="Phobius"/>
    </source>
</evidence>
<dbReference type="InterPro" id="IPR025982">
    <property type="entry name" value="SieB"/>
</dbReference>
<gene>
    <name evidence="3" type="ORF">ABUE30_06685</name>
</gene>
<accession>A0ABW9G5H7</accession>
<dbReference type="Pfam" id="PF14163">
    <property type="entry name" value="SieB"/>
    <property type="match status" value="1"/>
</dbReference>
<feature type="region of interest" description="Disordered" evidence="1">
    <location>
        <begin position="202"/>
        <end position="221"/>
    </location>
</feature>
<dbReference type="RefSeq" id="WP_408622937.1">
    <property type="nucleotide sequence ID" value="NZ_JBEQCT010000002.1"/>
</dbReference>
<evidence type="ECO:0000313" key="4">
    <source>
        <dbReference type="Proteomes" id="UP001629953"/>
    </source>
</evidence>
<comment type="caution">
    <text evidence="3">The sequence shown here is derived from an EMBL/GenBank/DDBJ whole genome shotgun (WGS) entry which is preliminary data.</text>
</comment>
<feature type="compositionally biased region" description="Basic and acidic residues" evidence="1">
    <location>
        <begin position="210"/>
        <end position="221"/>
    </location>
</feature>
<organism evidence="3 4">
    <name type="scientific">Celerinatantimonas yamalensis</name>
    <dbReference type="NCBI Taxonomy" id="559956"/>
    <lineage>
        <taxon>Bacteria</taxon>
        <taxon>Pseudomonadati</taxon>
        <taxon>Pseudomonadota</taxon>
        <taxon>Gammaproteobacteria</taxon>
        <taxon>Celerinatantimonadaceae</taxon>
        <taxon>Celerinatantimonas</taxon>
    </lineage>
</organism>
<dbReference type="EMBL" id="JBEQCT010000002">
    <property type="protein sequence ID" value="MFM2484752.1"/>
    <property type="molecule type" value="Genomic_DNA"/>
</dbReference>
<name>A0ABW9G5H7_9GAMM</name>
<evidence type="ECO:0000256" key="1">
    <source>
        <dbReference type="SAM" id="MobiDB-lite"/>
    </source>
</evidence>